<feature type="region of interest" description="Disordered" evidence="1">
    <location>
        <begin position="35"/>
        <end position="74"/>
    </location>
</feature>
<accession>A0A7I8LAQ1</accession>
<gene>
    <name evidence="2" type="ORF">SI8410_13017747</name>
</gene>
<organism evidence="2 3">
    <name type="scientific">Spirodela intermedia</name>
    <name type="common">Intermediate duckweed</name>
    <dbReference type="NCBI Taxonomy" id="51605"/>
    <lineage>
        <taxon>Eukaryota</taxon>
        <taxon>Viridiplantae</taxon>
        <taxon>Streptophyta</taxon>
        <taxon>Embryophyta</taxon>
        <taxon>Tracheophyta</taxon>
        <taxon>Spermatophyta</taxon>
        <taxon>Magnoliopsida</taxon>
        <taxon>Liliopsida</taxon>
        <taxon>Araceae</taxon>
        <taxon>Lemnoideae</taxon>
        <taxon>Spirodela</taxon>
    </lineage>
</organism>
<dbReference type="EMBL" id="LR746276">
    <property type="protein sequence ID" value="CAA7407069.1"/>
    <property type="molecule type" value="Genomic_DNA"/>
</dbReference>
<evidence type="ECO:0000256" key="1">
    <source>
        <dbReference type="SAM" id="MobiDB-lite"/>
    </source>
</evidence>
<keyword evidence="3" id="KW-1185">Reference proteome</keyword>
<protein>
    <submittedName>
        <fullName evidence="2">Uncharacterized protein</fullName>
    </submittedName>
</protein>
<reference evidence="2" key="1">
    <citation type="submission" date="2020-02" db="EMBL/GenBank/DDBJ databases">
        <authorList>
            <person name="Scholz U."/>
            <person name="Mascher M."/>
            <person name="Fiebig A."/>
        </authorList>
    </citation>
    <scope>NUCLEOTIDE SEQUENCE</scope>
</reference>
<dbReference type="Proteomes" id="UP000663760">
    <property type="component" value="Chromosome 13"/>
</dbReference>
<sequence>MSLDEVIGFLTVHELQLKECESCEEEQALLARALSKVKMSSEEESSSRGRGRHRSRGIGRGRSRGQGRQQSFDEEKNFFDKFHIQRYNCQKYRHFAYECRSAKRERDDRAYVAEST</sequence>
<proteinExistence type="predicted"/>
<dbReference type="AlphaFoldDB" id="A0A7I8LAQ1"/>
<evidence type="ECO:0000313" key="2">
    <source>
        <dbReference type="EMBL" id="CAA7407069.1"/>
    </source>
</evidence>
<feature type="compositionally biased region" description="Basic residues" evidence="1">
    <location>
        <begin position="49"/>
        <end position="65"/>
    </location>
</feature>
<evidence type="ECO:0000313" key="3">
    <source>
        <dbReference type="Proteomes" id="UP000663760"/>
    </source>
</evidence>
<name>A0A7I8LAQ1_SPIIN</name>